<dbReference type="InterPro" id="IPR050490">
    <property type="entry name" value="Bact_solute-bd_prot1"/>
</dbReference>
<dbReference type="InterPro" id="IPR006059">
    <property type="entry name" value="SBP"/>
</dbReference>
<feature type="chain" id="PRO_5039519048" evidence="2">
    <location>
        <begin position="23"/>
        <end position="581"/>
    </location>
</feature>
<accession>A0A3D9KGX5</accession>
<dbReference type="PROSITE" id="PS51257">
    <property type="entry name" value="PROKAR_LIPOPROTEIN"/>
    <property type="match status" value="1"/>
</dbReference>
<organism evidence="3 4">
    <name type="scientific">Cohnella phaseoli</name>
    <dbReference type="NCBI Taxonomy" id="456490"/>
    <lineage>
        <taxon>Bacteria</taxon>
        <taxon>Bacillati</taxon>
        <taxon>Bacillota</taxon>
        <taxon>Bacilli</taxon>
        <taxon>Bacillales</taxon>
        <taxon>Paenibacillaceae</taxon>
        <taxon>Cohnella</taxon>
    </lineage>
</organism>
<dbReference type="Proteomes" id="UP000256977">
    <property type="component" value="Unassembled WGS sequence"/>
</dbReference>
<feature type="signal peptide" evidence="2">
    <location>
        <begin position="1"/>
        <end position="22"/>
    </location>
</feature>
<dbReference type="RefSeq" id="WP_116059836.1">
    <property type="nucleotide sequence ID" value="NZ_QRDZ01000004.1"/>
</dbReference>
<evidence type="ECO:0000256" key="1">
    <source>
        <dbReference type="SAM" id="MobiDB-lite"/>
    </source>
</evidence>
<dbReference type="PANTHER" id="PTHR43649:SF12">
    <property type="entry name" value="DIACETYLCHITOBIOSE BINDING PROTEIN DASA"/>
    <property type="match status" value="1"/>
</dbReference>
<protein>
    <submittedName>
        <fullName evidence="3">Putative aldouronate transport system substrate-binding protein</fullName>
    </submittedName>
</protein>
<feature type="region of interest" description="Disordered" evidence="1">
    <location>
        <begin position="27"/>
        <end position="51"/>
    </location>
</feature>
<dbReference type="Pfam" id="PF01547">
    <property type="entry name" value="SBP_bac_1"/>
    <property type="match status" value="1"/>
</dbReference>
<gene>
    <name evidence="3" type="ORF">DFP98_104117</name>
</gene>
<keyword evidence="2" id="KW-0732">Signal</keyword>
<dbReference type="PANTHER" id="PTHR43649">
    <property type="entry name" value="ARABINOSE-BINDING PROTEIN-RELATED"/>
    <property type="match status" value="1"/>
</dbReference>
<feature type="compositionally biased region" description="Low complexity" evidence="1">
    <location>
        <begin position="31"/>
        <end position="48"/>
    </location>
</feature>
<sequence length="581" mass="64295">MRKTVKMTTLVLLAALLLTACSKGNNGGAGNSASGSAQGSESTASAAGPDNEPVTLTFWSAQMASNAPSGIQEDPVSKQIEKELNIKIDMETHPADDKLAALLATADLKDIMVVNQKYAEQMKDLVIDMEPLLEKYGPDIAKNVPPETIAYNKDKLGGGALKFLSLNINQKPARPDPVWGGVHIRWDYYAELGYPEIKSADDYLNVVEQMMKKHPANEDGKKYYGFSPWFDWGPYVQTNTMAFRMEGYEPVGGTIQTMAIDRNTFEMRNSYTDETSPFWTGVDFWYKANQKGLLDPDSFTQKYDQAVQKYNSGQVQASVINWMIGGSNAYLISKGIKDKGWFGPVPMSGSKDYHYSTYKYGLSGNVLAISKSSKHPERAMQLINWLYSAHGAMTAINGIEGVDWVNENGKYKYTETYTKNALDPEVVNKFGYRKFANNLGLDYSGTIPGTDTPLDIALSRDIQIAELEKPENAIAKQAAAHYGVELPVDIVPPGIAYEQNKLTELSGFLPAAQPDDIKQVDLQIDNYLRQAIPKIILAKNDSDFADQKAKLIEQVKKLGVDKVYGFWADAYTKAIADSEMK</sequence>
<name>A0A3D9KGX5_9BACL</name>
<reference evidence="3 4" key="1">
    <citation type="submission" date="2018-07" db="EMBL/GenBank/DDBJ databases">
        <title>Genomic Encyclopedia of Type Strains, Phase III (KMG-III): the genomes of soil and plant-associated and newly described type strains.</title>
        <authorList>
            <person name="Whitman W."/>
        </authorList>
    </citation>
    <scope>NUCLEOTIDE SEQUENCE [LARGE SCALE GENOMIC DNA]</scope>
    <source>
        <strain evidence="3 4">CECT 7287</strain>
    </source>
</reference>
<comment type="caution">
    <text evidence="3">The sequence shown here is derived from an EMBL/GenBank/DDBJ whole genome shotgun (WGS) entry which is preliminary data.</text>
</comment>
<dbReference type="EMBL" id="QRDZ01000004">
    <property type="protein sequence ID" value="RED85412.1"/>
    <property type="molecule type" value="Genomic_DNA"/>
</dbReference>
<evidence type="ECO:0000256" key="2">
    <source>
        <dbReference type="SAM" id="SignalP"/>
    </source>
</evidence>
<dbReference type="Gene3D" id="3.40.190.10">
    <property type="entry name" value="Periplasmic binding protein-like II"/>
    <property type="match status" value="2"/>
</dbReference>
<evidence type="ECO:0000313" key="3">
    <source>
        <dbReference type="EMBL" id="RED85412.1"/>
    </source>
</evidence>
<proteinExistence type="predicted"/>
<evidence type="ECO:0000313" key="4">
    <source>
        <dbReference type="Proteomes" id="UP000256977"/>
    </source>
</evidence>
<dbReference type="SUPFAM" id="SSF53850">
    <property type="entry name" value="Periplasmic binding protein-like II"/>
    <property type="match status" value="1"/>
</dbReference>
<dbReference type="AlphaFoldDB" id="A0A3D9KGX5"/>
<keyword evidence="4" id="KW-1185">Reference proteome</keyword>
<dbReference type="OrthoDB" id="3235892at2"/>